<accession>A0A7E4VGW6</accession>
<organism evidence="1 2">
    <name type="scientific">Panagrellus redivivus</name>
    <name type="common">Microworm</name>
    <dbReference type="NCBI Taxonomy" id="6233"/>
    <lineage>
        <taxon>Eukaryota</taxon>
        <taxon>Metazoa</taxon>
        <taxon>Ecdysozoa</taxon>
        <taxon>Nematoda</taxon>
        <taxon>Chromadorea</taxon>
        <taxon>Rhabditida</taxon>
        <taxon>Tylenchina</taxon>
        <taxon>Panagrolaimomorpha</taxon>
        <taxon>Panagrolaimoidea</taxon>
        <taxon>Panagrolaimidae</taxon>
        <taxon>Panagrellus</taxon>
    </lineage>
</organism>
<dbReference type="WBParaSite" id="Pan_g20683.t1">
    <property type="protein sequence ID" value="Pan_g20683.t1"/>
    <property type="gene ID" value="Pan_g20683"/>
</dbReference>
<dbReference type="Proteomes" id="UP000492821">
    <property type="component" value="Unassembled WGS sequence"/>
</dbReference>
<name>A0A7E4VGW6_PANRE</name>
<reference evidence="2" key="2">
    <citation type="submission" date="2020-10" db="UniProtKB">
        <authorList>
            <consortium name="WormBaseParasite"/>
        </authorList>
    </citation>
    <scope>IDENTIFICATION</scope>
</reference>
<protein>
    <submittedName>
        <fullName evidence="2">F-box domain-containing protein</fullName>
    </submittedName>
</protein>
<proteinExistence type="predicted"/>
<sequence length="285" mass="32632">MPYPLNNLAYGLRCRLSELATPVERYDLQIAAGSPSICPPKLQYIEIFDNLDIEYQNGTFFVSKNLIPFVPFVYDSNTLITGKVTICLRGLDLSDLQSDAFFHVLCQSSGLILWQCATTEPFIETIFSKTCRTTANFKVGCSGSSSTVNFAELLTHLPKVVRVSIYSVCIAKSWISDVQRFAEHPLKSLHFSLHEDQFEPFDANEFVTFVKTRRQGFILVLSVTDVNRKFVSYFSKLKSALDRHLTREPRGQAFHEPTDYTRVTINVYKRKTRWIVSTNKERNEL</sequence>
<evidence type="ECO:0000313" key="1">
    <source>
        <dbReference type="Proteomes" id="UP000492821"/>
    </source>
</evidence>
<dbReference type="AlphaFoldDB" id="A0A7E4VGW6"/>
<keyword evidence="1" id="KW-1185">Reference proteome</keyword>
<reference evidence="1" key="1">
    <citation type="journal article" date="2013" name="Genetics">
        <title>The draft genome and transcriptome of Panagrellus redivivus are shaped by the harsh demands of a free-living lifestyle.</title>
        <authorList>
            <person name="Srinivasan J."/>
            <person name="Dillman A.R."/>
            <person name="Macchietto M.G."/>
            <person name="Heikkinen L."/>
            <person name="Lakso M."/>
            <person name="Fracchia K.M."/>
            <person name="Antoshechkin I."/>
            <person name="Mortazavi A."/>
            <person name="Wong G."/>
            <person name="Sternberg P.W."/>
        </authorList>
    </citation>
    <scope>NUCLEOTIDE SEQUENCE [LARGE SCALE GENOMIC DNA]</scope>
    <source>
        <strain evidence="1">MT8872</strain>
    </source>
</reference>
<evidence type="ECO:0000313" key="2">
    <source>
        <dbReference type="WBParaSite" id="Pan_g20683.t1"/>
    </source>
</evidence>